<dbReference type="InterPro" id="IPR029044">
    <property type="entry name" value="Nucleotide-diphossugar_trans"/>
</dbReference>
<evidence type="ECO:0000256" key="3">
    <source>
        <dbReference type="ARBA" id="ARBA00022679"/>
    </source>
</evidence>
<evidence type="ECO:0000256" key="8">
    <source>
        <dbReference type="ARBA" id="ARBA00023277"/>
    </source>
</evidence>
<proteinExistence type="inferred from homology"/>
<evidence type="ECO:0000256" key="2">
    <source>
        <dbReference type="ARBA" id="ARBA00022600"/>
    </source>
</evidence>
<feature type="site" description="Could play a key role in the communication between the regulatory and the substrate sites" evidence="9">
    <location>
        <position position="99"/>
    </location>
</feature>
<sequence>MVSKNCVAMILAGGQGSRLGALTKNVAKPAVPFGGKYRIIDFPLSNCVHSGIDTVGVLTQYEPLELNTYIGNGNPWDLDRSHGGAYVLPPYQSGDTGEWYKGTANAIYQNLGFLEGFNPKNVLILSGDHIYKMHYGEMLKAHIESGASATIAVMPVPWEEASRFGIMNTDEEGQIVEFEEKPAEPKSNLASMGIYIFKYETLKKYLTDDERDASSSNDFGKNIIPKMLADGEKMMSYRFEGYWKDVGTIQSLWEANMDLIDDPPKFDLNDRSWVIYSRNYALMPHYMGETAQITRSTVTEGCTIDGKIEHSVIFSAVTVGKGAVIRDSVVMPGAVIGDGAVVEKSVIGSGAVIGANAKIGVNHESEDNPYKSKYCTHGIVLIEGGAVVEDGADILKGSMYQA</sequence>
<protein>
    <recommendedName>
        <fullName evidence="9">Glucose-1-phosphate adenylyltransferase</fullName>
        <ecNumber evidence="9">2.7.7.27</ecNumber>
    </recommendedName>
    <alternativeName>
        <fullName evidence="9">ADP-glucose pyrophosphorylase</fullName>
        <shortName evidence="9">ADPGlc PPase</shortName>
    </alternativeName>
    <alternativeName>
        <fullName evidence="9">ADP-glucose synthase</fullName>
    </alternativeName>
</protein>
<dbReference type="PROSITE" id="PS00809">
    <property type="entry name" value="ADP_GLC_PYROPHOSPH_2"/>
    <property type="match status" value="1"/>
</dbReference>
<name>A0A9D1MAX9_9FIRM</name>
<organism evidence="12 13">
    <name type="scientific">Candidatus Ornithomonoglobus merdipullorum</name>
    <dbReference type="NCBI Taxonomy" id="2840895"/>
    <lineage>
        <taxon>Bacteria</taxon>
        <taxon>Bacillati</taxon>
        <taxon>Bacillota</taxon>
        <taxon>Clostridia</taxon>
        <taxon>Candidatus Ornithomonoglobus</taxon>
    </lineage>
</organism>
<reference evidence="12" key="1">
    <citation type="submission" date="2020-10" db="EMBL/GenBank/DDBJ databases">
        <authorList>
            <person name="Gilroy R."/>
        </authorList>
    </citation>
    <scope>NUCLEOTIDE SEQUENCE</scope>
    <source>
        <strain evidence="12">USAMLcec3-3695</strain>
    </source>
</reference>
<evidence type="ECO:0000256" key="5">
    <source>
        <dbReference type="ARBA" id="ARBA00022741"/>
    </source>
</evidence>
<evidence type="ECO:0000313" key="12">
    <source>
        <dbReference type="EMBL" id="HIU56912.1"/>
    </source>
</evidence>
<dbReference type="Gene3D" id="2.160.10.10">
    <property type="entry name" value="Hexapeptide repeat proteins"/>
    <property type="match status" value="1"/>
</dbReference>
<dbReference type="NCBIfam" id="TIGR02091">
    <property type="entry name" value="glgC"/>
    <property type="match status" value="1"/>
</dbReference>
<keyword evidence="3 9" id="KW-0808">Transferase</keyword>
<feature type="binding site" evidence="9">
    <location>
        <position position="165"/>
    </location>
    <ligand>
        <name>alpha-D-glucose 1-phosphate</name>
        <dbReference type="ChEBI" id="CHEBI:58601"/>
    </ligand>
</feature>
<evidence type="ECO:0000256" key="9">
    <source>
        <dbReference type="HAMAP-Rule" id="MF_00624"/>
    </source>
</evidence>
<dbReference type="InterPro" id="IPR005836">
    <property type="entry name" value="ADP_Glu_pyroP_CS"/>
</dbReference>
<dbReference type="InterPro" id="IPR023049">
    <property type="entry name" value="GlgC_bac"/>
</dbReference>
<dbReference type="PROSITE" id="PS00810">
    <property type="entry name" value="ADP_GLC_PYROPHOSPH_3"/>
    <property type="match status" value="1"/>
</dbReference>
<keyword evidence="6 9" id="KW-0067">ATP-binding</keyword>
<feature type="domain" description="Nucleotidyl transferase" evidence="10">
    <location>
        <begin position="8"/>
        <end position="260"/>
    </location>
</feature>
<dbReference type="CDD" id="cd04651">
    <property type="entry name" value="LbH_G1P_AT_C"/>
    <property type="match status" value="1"/>
</dbReference>
<comment type="pathway">
    <text evidence="9">Glycan biosynthesis; glycogen biosynthesis.</text>
</comment>
<gene>
    <name evidence="9" type="primary">glgC</name>
    <name evidence="12" type="ORF">IAA61_03740</name>
</gene>
<reference evidence="12" key="2">
    <citation type="journal article" date="2021" name="PeerJ">
        <title>Extensive microbial diversity within the chicken gut microbiome revealed by metagenomics and culture.</title>
        <authorList>
            <person name="Gilroy R."/>
            <person name="Ravi A."/>
            <person name="Getino M."/>
            <person name="Pursley I."/>
            <person name="Horton D.L."/>
            <person name="Alikhan N.F."/>
            <person name="Baker D."/>
            <person name="Gharbi K."/>
            <person name="Hall N."/>
            <person name="Watson M."/>
            <person name="Adriaenssens E.M."/>
            <person name="Foster-Nyarko E."/>
            <person name="Jarju S."/>
            <person name="Secka A."/>
            <person name="Antonio M."/>
            <person name="Oren A."/>
            <person name="Chaudhuri R.R."/>
            <person name="La Ragione R."/>
            <person name="Hildebrand F."/>
            <person name="Pallen M.J."/>
        </authorList>
    </citation>
    <scope>NUCLEOTIDE SEQUENCE</scope>
    <source>
        <strain evidence="12">USAMLcec3-3695</strain>
    </source>
</reference>
<dbReference type="GO" id="GO:0005524">
    <property type="term" value="F:ATP binding"/>
    <property type="evidence" value="ECO:0007669"/>
    <property type="project" value="UniProtKB-KW"/>
</dbReference>
<dbReference type="PANTHER" id="PTHR43523">
    <property type="entry name" value="GLUCOSE-1-PHOSPHATE ADENYLYLTRANSFERASE-RELATED"/>
    <property type="match status" value="1"/>
</dbReference>
<dbReference type="InterPro" id="IPR011831">
    <property type="entry name" value="ADP-Glc_PPase"/>
</dbReference>
<dbReference type="Proteomes" id="UP000824109">
    <property type="component" value="Unassembled WGS sequence"/>
</dbReference>
<comment type="function">
    <text evidence="9">Involved in the biosynthesis of ADP-glucose, a building block required for the elongation reactions to produce glycogen. Catalyzes the reaction between ATP and alpha-D-glucose 1-phosphate (G1P) to produce pyrophosphate and ADP-Glc.</text>
</comment>
<feature type="binding site" evidence="9">
    <location>
        <begin position="180"/>
        <end position="181"/>
    </location>
    <ligand>
        <name>alpha-D-glucose 1-phosphate</name>
        <dbReference type="ChEBI" id="CHEBI:58601"/>
    </ligand>
</feature>
<dbReference type="AlphaFoldDB" id="A0A9D1MAX9"/>
<keyword evidence="4 9" id="KW-0548">Nucleotidyltransferase</keyword>
<keyword evidence="2 9" id="KW-0321">Glycogen metabolism</keyword>
<evidence type="ECO:0000256" key="4">
    <source>
        <dbReference type="ARBA" id="ARBA00022695"/>
    </source>
</evidence>
<dbReference type="Gene3D" id="3.90.550.10">
    <property type="entry name" value="Spore Coat Polysaccharide Biosynthesis Protein SpsA, Chain A"/>
    <property type="match status" value="1"/>
</dbReference>
<dbReference type="SUPFAM" id="SSF51161">
    <property type="entry name" value="Trimeric LpxA-like enzymes"/>
    <property type="match status" value="1"/>
</dbReference>
<dbReference type="CDD" id="cd02508">
    <property type="entry name" value="ADP_Glucose_PP"/>
    <property type="match status" value="1"/>
</dbReference>
<comment type="similarity">
    <text evidence="1 9">Belongs to the bacterial/plant glucose-1-phosphate adenylyltransferase family.</text>
</comment>
<keyword evidence="8 9" id="KW-0119">Carbohydrate metabolism</keyword>
<comment type="catalytic activity">
    <reaction evidence="9">
        <text>alpha-D-glucose 1-phosphate + ATP + H(+) = ADP-alpha-D-glucose + diphosphate</text>
        <dbReference type="Rhea" id="RHEA:12120"/>
        <dbReference type="ChEBI" id="CHEBI:15378"/>
        <dbReference type="ChEBI" id="CHEBI:30616"/>
        <dbReference type="ChEBI" id="CHEBI:33019"/>
        <dbReference type="ChEBI" id="CHEBI:57498"/>
        <dbReference type="ChEBI" id="CHEBI:58601"/>
        <dbReference type="EC" id="2.7.7.27"/>
    </reaction>
</comment>
<dbReference type="PROSITE" id="PS00808">
    <property type="entry name" value="ADP_GLC_PYROPHOSPH_1"/>
    <property type="match status" value="1"/>
</dbReference>
<evidence type="ECO:0000256" key="1">
    <source>
        <dbReference type="ARBA" id="ARBA00010443"/>
    </source>
</evidence>
<dbReference type="NCBIfam" id="NF003670">
    <property type="entry name" value="PRK05293.1"/>
    <property type="match status" value="1"/>
</dbReference>
<dbReference type="PANTHER" id="PTHR43523:SF2">
    <property type="entry name" value="GLUCOSE-1-PHOSPHATE ADENYLYLTRANSFERASE"/>
    <property type="match status" value="1"/>
</dbReference>
<dbReference type="EC" id="2.7.7.27" evidence="9"/>
<dbReference type="Pfam" id="PF24894">
    <property type="entry name" value="Hexapep_GlmU"/>
    <property type="match status" value="1"/>
</dbReference>
<dbReference type="EMBL" id="DVNB01000040">
    <property type="protein sequence ID" value="HIU56912.1"/>
    <property type="molecule type" value="Genomic_DNA"/>
</dbReference>
<keyword evidence="5 9" id="KW-0547">Nucleotide-binding</keyword>
<dbReference type="Pfam" id="PF00483">
    <property type="entry name" value="NTP_transferase"/>
    <property type="match status" value="1"/>
</dbReference>
<comment type="caution">
    <text evidence="12">The sequence shown here is derived from an EMBL/GenBank/DDBJ whole genome shotgun (WGS) entry which is preliminary data.</text>
</comment>
<dbReference type="HAMAP" id="MF_00624">
    <property type="entry name" value="GlgC"/>
    <property type="match status" value="1"/>
</dbReference>
<feature type="binding site" evidence="9">
    <location>
        <position position="100"/>
    </location>
    <ligand>
        <name>alpha-D-glucose 1-phosphate</name>
        <dbReference type="ChEBI" id="CHEBI:58601"/>
    </ligand>
</feature>
<comment type="subunit">
    <text evidence="9">Homotetramer.</text>
</comment>
<evidence type="ECO:0000259" key="10">
    <source>
        <dbReference type="Pfam" id="PF00483"/>
    </source>
</evidence>
<evidence type="ECO:0000259" key="11">
    <source>
        <dbReference type="Pfam" id="PF24894"/>
    </source>
</evidence>
<evidence type="ECO:0000256" key="7">
    <source>
        <dbReference type="ARBA" id="ARBA00023056"/>
    </source>
</evidence>
<dbReference type="GO" id="GO:0005978">
    <property type="term" value="P:glycogen biosynthetic process"/>
    <property type="evidence" value="ECO:0007669"/>
    <property type="project" value="UniProtKB-UniRule"/>
</dbReference>
<dbReference type="InterPro" id="IPR005835">
    <property type="entry name" value="NTP_transferase_dom"/>
</dbReference>
<dbReference type="SUPFAM" id="SSF53448">
    <property type="entry name" value="Nucleotide-diphospho-sugar transferases"/>
    <property type="match status" value="1"/>
</dbReference>
<evidence type="ECO:0000313" key="13">
    <source>
        <dbReference type="Proteomes" id="UP000824109"/>
    </source>
</evidence>
<dbReference type="InterPro" id="IPR056818">
    <property type="entry name" value="GlmU/GlgC-like_hexapep"/>
</dbReference>
<evidence type="ECO:0000256" key="6">
    <source>
        <dbReference type="ARBA" id="ARBA00022840"/>
    </source>
</evidence>
<dbReference type="InterPro" id="IPR011004">
    <property type="entry name" value="Trimer_LpxA-like_sf"/>
</dbReference>
<keyword evidence="7 9" id="KW-0320">Glycogen biosynthesis</keyword>
<dbReference type="GO" id="GO:0008878">
    <property type="term" value="F:glucose-1-phosphate adenylyltransferase activity"/>
    <property type="evidence" value="ECO:0007669"/>
    <property type="project" value="UniProtKB-UniRule"/>
</dbReference>
<feature type="binding site" evidence="9">
    <location>
        <position position="191"/>
    </location>
    <ligand>
        <name>alpha-D-glucose 1-phosphate</name>
        <dbReference type="ChEBI" id="CHEBI:58601"/>
    </ligand>
</feature>
<feature type="site" description="Could play a key role in the communication between the regulatory and the substrate sites" evidence="9">
    <location>
        <position position="60"/>
    </location>
</feature>
<feature type="domain" description="Glucose-1-phosphate adenylyltransferase/Bifunctional protein GlmU-like C-terminal hexapeptide" evidence="11">
    <location>
        <begin position="288"/>
        <end position="382"/>
    </location>
</feature>
<accession>A0A9D1MAX9</accession>